<evidence type="ECO:0000256" key="1">
    <source>
        <dbReference type="ARBA" id="ARBA00007347"/>
    </source>
</evidence>
<keyword evidence="3" id="KW-0472">Membrane</keyword>
<dbReference type="eggNOG" id="ENOG502T13F">
    <property type="taxonomic scope" value="Eukaryota"/>
</dbReference>
<keyword evidence="3" id="KW-0999">Mitochondrion inner membrane</keyword>
<name>C5M5Y5_CANTT</name>
<sequence>MSYNKDKKTFNDVELPTNPNLPSWIITPKEEKAVFERWRKKAFAKCDDLIRKYIECSNSYSNPIEAMKMCKEANEKSIGCVAQYQKIEYLDIEKDEYIKEKMEKKKLYKYYLQKQKEEREISKSNNNNNNE</sequence>
<dbReference type="Pfam" id="PF08583">
    <property type="entry name" value="Cmc1"/>
    <property type="match status" value="1"/>
</dbReference>
<dbReference type="HOGENOM" id="CLU_147575_0_0_1"/>
<evidence type="ECO:0000313" key="4">
    <source>
        <dbReference type="EMBL" id="EER34405.1"/>
    </source>
</evidence>
<dbReference type="OrthoDB" id="6224010at2759"/>
<dbReference type="GeneID" id="8297538"/>
<comment type="function">
    <text evidence="3">Required for mitochondrial cytochrome c oxidase (COX) assembly and respiration.</text>
</comment>
<gene>
    <name evidence="4" type="ORF">CTRG_01266</name>
</gene>
<dbReference type="RefSeq" id="XP_002546960.1">
    <property type="nucleotide sequence ID" value="XM_002546914.1"/>
</dbReference>
<keyword evidence="3" id="KW-0496">Mitochondrion</keyword>
<keyword evidence="3" id="KW-0143">Chaperone</keyword>
<proteinExistence type="inferred from homology"/>
<dbReference type="VEuPathDB" id="FungiDB:CTRG_01266"/>
<keyword evidence="2" id="KW-1015">Disulfide bond</keyword>
<dbReference type="EMBL" id="GG692396">
    <property type="protein sequence ID" value="EER34405.1"/>
    <property type="molecule type" value="Genomic_DNA"/>
</dbReference>
<dbReference type="Proteomes" id="UP000002037">
    <property type="component" value="Unassembled WGS sequence"/>
</dbReference>
<comment type="subcellular location">
    <subcellularLocation>
        <location evidence="3">Mitochondrion inner membrane</location>
    </subcellularLocation>
</comment>
<keyword evidence="5" id="KW-1185">Reference proteome</keyword>
<dbReference type="KEGG" id="ctp:CTRG_01266"/>
<protein>
    <recommendedName>
        <fullName evidence="3">COX assembly mitochondrial protein</fullName>
    </recommendedName>
</protein>
<evidence type="ECO:0000313" key="5">
    <source>
        <dbReference type="Proteomes" id="UP000002037"/>
    </source>
</evidence>
<dbReference type="GO" id="GO:0005743">
    <property type="term" value="C:mitochondrial inner membrane"/>
    <property type="evidence" value="ECO:0007669"/>
    <property type="project" value="UniProtKB-SubCell"/>
</dbReference>
<evidence type="ECO:0000256" key="3">
    <source>
        <dbReference type="RuleBase" id="RU364104"/>
    </source>
</evidence>
<dbReference type="STRING" id="294747.C5M5Y5"/>
<evidence type="ECO:0000256" key="2">
    <source>
        <dbReference type="ARBA" id="ARBA00023157"/>
    </source>
</evidence>
<organism evidence="4 5">
    <name type="scientific">Candida tropicalis (strain ATCC MYA-3404 / T1)</name>
    <name type="common">Yeast</name>
    <dbReference type="NCBI Taxonomy" id="294747"/>
    <lineage>
        <taxon>Eukaryota</taxon>
        <taxon>Fungi</taxon>
        <taxon>Dikarya</taxon>
        <taxon>Ascomycota</taxon>
        <taxon>Saccharomycotina</taxon>
        <taxon>Pichiomycetes</taxon>
        <taxon>Debaryomycetaceae</taxon>
        <taxon>Candida/Lodderomyces clade</taxon>
        <taxon>Candida</taxon>
    </lineage>
</organism>
<dbReference type="InterPro" id="IPR013892">
    <property type="entry name" value="Cyt_c_biogenesis_Cmc1-like"/>
</dbReference>
<dbReference type="AlphaFoldDB" id="C5M5Y5"/>
<comment type="similarity">
    <text evidence="1 3">Belongs to the CMC family.</text>
</comment>
<accession>C5M5Y5</accession>
<reference evidence="4 5" key="1">
    <citation type="journal article" date="2009" name="Nature">
        <title>Evolution of pathogenicity and sexual reproduction in eight Candida genomes.</title>
        <authorList>
            <person name="Butler G."/>
            <person name="Rasmussen M.D."/>
            <person name="Lin M.F."/>
            <person name="Santos M.A."/>
            <person name="Sakthikumar S."/>
            <person name="Munro C.A."/>
            <person name="Rheinbay E."/>
            <person name="Grabherr M."/>
            <person name="Forche A."/>
            <person name="Reedy J.L."/>
            <person name="Agrafioti I."/>
            <person name="Arnaud M.B."/>
            <person name="Bates S."/>
            <person name="Brown A.J."/>
            <person name="Brunke S."/>
            <person name="Costanzo M.C."/>
            <person name="Fitzpatrick D.A."/>
            <person name="de Groot P.W."/>
            <person name="Harris D."/>
            <person name="Hoyer L.L."/>
            <person name="Hube B."/>
            <person name="Klis F.M."/>
            <person name="Kodira C."/>
            <person name="Lennard N."/>
            <person name="Logue M.E."/>
            <person name="Martin R."/>
            <person name="Neiman A.M."/>
            <person name="Nikolaou E."/>
            <person name="Quail M.A."/>
            <person name="Quinn J."/>
            <person name="Santos M.C."/>
            <person name="Schmitzberger F.F."/>
            <person name="Sherlock G."/>
            <person name="Shah P."/>
            <person name="Silverstein K.A."/>
            <person name="Skrzypek M.S."/>
            <person name="Soll D."/>
            <person name="Staggs R."/>
            <person name="Stansfield I."/>
            <person name="Stumpf M.P."/>
            <person name="Sudbery P.E."/>
            <person name="Srikantha T."/>
            <person name="Zeng Q."/>
            <person name="Berman J."/>
            <person name="Berriman M."/>
            <person name="Heitman J."/>
            <person name="Gow N.A."/>
            <person name="Lorenz M.C."/>
            <person name="Birren B.W."/>
            <person name="Kellis M."/>
            <person name="Cuomo C.A."/>
        </authorList>
    </citation>
    <scope>NUCLEOTIDE SEQUENCE [LARGE SCALE GENOMIC DNA]</scope>
    <source>
        <strain evidence="5">ATCC MYA-3404 / T1</strain>
    </source>
</reference>